<gene>
    <name evidence="4 9" type="primary">truA</name>
    <name evidence="9" type="ORF">KH142_04390</name>
</gene>
<dbReference type="EC" id="5.4.99.12" evidence="4"/>
<dbReference type="AlphaFoldDB" id="A0A943YYU0"/>
<sequence>MNNEQPCAQGAPSRTPSCDEASRTIALTVAYNGASFAGFARQAERHVKTVQGELEQALSLLYRRDVKTVCAGRTDAGVHARGQVVGFDVSEKEFAAKSARSLERSLNALVDDAISISAVQERPFGFSARFDAQWREYHYHICTQSARPVLVAPLVWHLGGVDLDVEAMRRAAARFEGEHDFKSFCMAASARMIEADGRSTCRNVMACDVCEEELVGTPVVTVRVVGNAFLHSMVRTMVGTLVEVGRGKRPASWIDEVLAARDRGAAGQNAPAAGLTFWRVGYEPYRTQDGR</sequence>
<accession>A0A943YYU0</accession>
<evidence type="ECO:0000256" key="1">
    <source>
        <dbReference type="ARBA" id="ARBA00009375"/>
    </source>
</evidence>
<dbReference type="NCBIfam" id="TIGR00071">
    <property type="entry name" value="hisT_truA"/>
    <property type="match status" value="1"/>
</dbReference>
<name>A0A943YYU0_9ACTN</name>
<evidence type="ECO:0000313" key="9">
    <source>
        <dbReference type="EMBL" id="MBS6940712.1"/>
    </source>
</evidence>
<dbReference type="HAMAP" id="MF_00171">
    <property type="entry name" value="TruA"/>
    <property type="match status" value="1"/>
</dbReference>
<organism evidence="9 10">
    <name type="scientific">Slackia piriformis</name>
    <dbReference type="NCBI Taxonomy" id="626934"/>
    <lineage>
        <taxon>Bacteria</taxon>
        <taxon>Bacillati</taxon>
        <taxon>Actinomycetota</taxon>
        <taxon>Coriobacteriia</taxon>
        <taxon>Eggerthellales</taxon>
        <taxon>Eggerthellaceae</taxon>
        <taxon>Slackia</taxon>
    </lineage>
</organism>
<dbReference type="InterPro" id="IPR020095">
    <property type="entry name" value="PsdUridine_synth_TruA_C"/>
</dbReference>
<feature type="domain" description="Pseudouridine synthase I TruA alpha/beta" evidence="8">
    <location>
        <begin position="29"/>
        <end position="131"/>
    </location>
</feature>
<feature type="binding site" evidence="4 6">
    <location>
        <position position="137"/>
    </location>
    <ligand>
        <name>substrate</name>
    </ligand>
</feature>
<comment type="similarity">
    <text evidence="1 4 7">Belongs to the tRNA pseudouridine synthase TruA family.</text>
</comment>
<dbReference type="PANTHER" id="PTHR11142:SF0">
    <property type="entry name" value="TRNA PSEUDOURIDINE SYNTHASE-LIKE 1"/>
    <property type="match status" value="1"/>
</dbReference>
<evidence type="ECO:0000259" key="8">
    <source>
        <dbReference type="Pfam" id="PF01416"/>
    </source>
</evidence>
<evidence type="ECO:0000256" key="5">
    <source>
        <dbReference type="PIRSR" id="PIRSR001430-1"/>
    </source>
</evidence>
<dbReference type="GO" id="GO:0031119">
    <property type="term" value="P:tRNA pseudouridine synthesis"/>
    <property type="evidence" value="ECO:0007669"/>
    <property type="project" value="UniProtKB-UniRule"/>
</dbReference>
<protein>
    <recommendedName>
        <fullName evidence="4">tRNA pseudouridine synthase A</fullName>
        <ecNumber evidence="4">5.4.99.12</ecNumber>
    </recommendedName>
    <alternativeName>
        <fullName evidence="4">tRNA pseudouridine(38-40) synthase</fullName>
    </alternativeName>
    <alternativeName>
        <fullName evidence="4">tRNA pseudouridylate synthase I</fullName>
    </alternativeName>
    <alternativeName>
        <fullName evidence="4">tRNA-uridine isomerase I</fullName>
    </alternativeName>
</protein>
<evidence type="ECO:0000256" key="7">
    <source>
        <dbReference type="RuleBase" id="RU003792"/>
    </source>
</evidence>
<keyword evidence="2 4" id="KW-0819">tRNA processing</keyword>
<dbReference type="Proteomes" id="UP000727506">
    <property type="component" value="Unassembled WGS sequence"/>
</dbReference>
<dbReference type="FunFam" id="3.30.70.580:FF:000001">
    <property type="entry name" value="tRNA pseudouridine synthase A"/>
    <property type="match status" value="1"/>
</dbReference>
<comment type="function">
    <text evidence="4">Formation of pseudouridine at positions 38, 39 and 40 in the anticodon stem and loop of transfer RNAs.</text>
</comment>
<dbReference type="EMBL" id="JAGZSV010000059">
    <property type="protein sequence ID" value="MBS6940712.1"/>
    <property type="molecule type" value="Genomic_DNA"/>
</dbReference>
<comment type="subunit">
    <text evidence="4">Homodimer.</text>
</comment>
<keyword evidence="3 4" id="KW-0413">Isomerase</keyword>
<feature type="domain" description="Pseudouridine synthase I TruA alpha/beta" evidence="8">
    <location>
        <begin position="171"/>
        <end position="283"/>
    </location>
</feature>
<evidence type="ECO:0000256" key="6">
    <source>
        <dbReference type="PIRSR" id="PIRSR001430-2"/>
    </source>
</evidence>
<dbReference type="InterPro" id="IPR020094">
    <property type="entry name" value="TruA/RsuA/RluB/E/F_N"/>
</dbReference>
<dbReference type="InterPro" id="IPR020103">
    <property type="entry name" value="PsdUridine_synth_cat_dom_sf"/>
</dbReference>
<dbReference type="InterPro" id="IPR020097">
    <property type="entry name" value="PsdUridine_synth_TruA_a/b_dom"/>
</dbReference>
<dbReference type="PANTHER" id="PTHR11142">
    <property type="entry name" value="PSEUDOURIDYLATE SYNTHASE"/>
    <property type="match status" value="1"/>
</dbReference>
<dbReference type="InterPro" id="IPR001406">
    <property type="entry name" value="PsdUridine_synth_TruA"/>
</dbReference>
<comment type="catalytic activity">
    <reaction evidence="4 7">
        <text>uridine(38/39/40) in tRNA = pseudouridine(38/39/40) in tRNA</text>
        <dbReference type="Rhea" id="RHEA:22376"/>
        <dbReference type="Rhea" id="RHEA-COMP:10085"/>
        <dbReference type="Rhea" id="RHEA-COMP:10087"/>
        <dbReference type="ChEBI" id="CHEBI:65314"/>
        <dbReference type="ChEBI" id="CHEBI:65315"/>
        <dbReference type="EC" id="5.4.99.12"/>
    </reaction>
</comment>
<proteinExistence type="inferred from homology"/>
<evidence type="ECO:0000256" key="3">
    <source>
        <dbReference type="ARBA" id="ARBA00023235"/>
    </source>
</evidence>
<feature type="active site" description="Nucleophile" evidence="4 5">
    <location>
        <position position="75"/>
    </location>
</feature>
<reference evidence="9" key="1">
    <citation type="submission" date="2021-02" db="EMBL/GenBank/DDBJ databases">
        <title>Infant gut strain persistence is associated with maternal origin, phylogeny, and functional potential including surface adhesion and iron acquisition.</title>
        <authorList>
            <person name="Lou Y.C."/>
        </authorList>
    </citation>
    <scope>NUCLEOTIDE SEQUENCE</scope>
    <source>
        <strain evidence="9">L2_039_000G1_dasL2_039_000G1_concoct_11</strain>
    </source>
</reference>
<dbReference type="PIRSF" id="PIRSF001430">
    <property type="entry name" value="tRNA_psdUrid_synth"/>
    <property type="match status" value="1"/>
</dbReference>
<dbReference type="Gene3D" id="3.30.70.660">
    <property type="entry name" value="Pseudouridine synthase I, catalytic domain, C-terminal subdomain"/>
    <property type="match status" value="1"/>
</dbReference>
<dbReference type="SUPFAM" id="SSF55120">
    <property type="entry name" value="Pseudouridine synthase"/>
    <property type="match status" value="1"/>
</dbReference>
<evidence type="ECO:0000313" key="10">
    <source>
        <dbReference type="Proteomes" id="UP000727506"/>
    </source>
</evidence>
<dbReference type="Pfam" id="PF01416">
    <property type="entry name" value="PseudoU_synth_1"/>
    <property type="match status" value="2"/>
</dbReference>
<comment type="caution">
    <text evidence="9">The sequence shown here is derived from an EMBL/GenBank/DDBJ whole genome shotgun (WGS) entry which is preliminary data.</text>
</comment>
<dbReference type="GO" id="GO:0160147">
    <property type="term" value="F:tRNA pseudouridine(38-40) synthase activity"/>
    <property type="evidence" value="ECO:0007669"/>
    <property type="project" value="UniProtKB-EC"/>
</dbReference>
<evidence type="ECO:0000256" key="2">
    <source>
        <dbReference type="ARBA" id="ARBA00022694"/>
    </source>
</evidence>
<comment type="caution">
    <text evidence="4">Lacks conserved residue(s) required for the propagation of feature annotation.</text>
</comment>
<dbReference type="CDD" id="cd02570">
    <property type="entry name" value="PseudoU_synth_EcTruA"/>
    <property type="match status" value="1"/>
</dbReference>
<dbReference type="GO" id="GO:0003723">
    <property type="term" value="F:RNA binding"/>
    <property type="evidence" value="ECO:0007669"/>
    <property type="project" value="InterPro"/>
</dbReference>
<dbReference type="Gene3D" id="3.30.70.580">
    <property type="entry name" value="Pseudouridine synthase I, catalytic domain, N-terminal subdomain"/>
    <property type="match status" value="1"/>
</dbReference>
<evidence type="ECO:0000256" key="4">
    <source>
        <dbReference type="HAMAP-Rule" id="MF_00171"/>
    </source>
</evidence>